<proteinExistence type="predicted"/>
<dbReference type="SMART" id="SM00450">
    <property type="entry name" value="RHOD"/>
    <property type="match status" value="1"/>
</dbReference>
<dbReference type="InterPro" id="IPR050229">
    <property type="entry name" value="GlpE_sulfurtransferase"/>
</dbReference>
<feature type="domain" description="Rhodanese" evidence="1">
    <location>
        <begin position="19"/>
        <end position="96"/>
    </location>
</feature>
<dbReference type="GO" id="GO:0016740">
    <property type="term" value="F:transferase activity"/>
    <property type="evidence" value="ECO:0007669"/>
    <property type="project" value="UniProtKB-KW"/>
</dbReference>
<dbReference type="EMBL" id="CAJRAF010000002">
    <property type="protein sequence ID" value="CAG5006024.1"/>
    <property type="molecule type" value="Genomic_DNA"/>
</dbReference>
<keyword evidence="3" id="KW-1185">Reference proteome</keyword>
<dbReference type="InterPro" id="IPR036873">
    <property type="entry name" value="Rhodanese-like_dom_sf"/>
</dbReference>
<accession>A0A916JE04</accession>
<dbReference type="AlphaFoldDB" id="A0A916JE04"/>
<name>A0A916JE04_9BACT</name>
<dbReference type="PROSITE" id="PS50206">
    <property type="entry name" value="RHODANESE_3"/>
    <property type="match status" value="1"/>
</dbReference>
<dbReference type="PANTHER" id="PTHR43031">
    <property type="entry name" value="FAD-DEPENDENT OXIDOREDUCTASE"/>
    <property type="match status" value="1"/>
</dbReference>
<dbReference type="RefSeq" id="WP_215240167.1">
    <property type="nucleotide sequence ID" value="NZ_CAJRAF010000002.1"/>
</dbReference>
<dbReference type="InterPro" id="IPR001763">
    <property type="entry name" value="Rhodanese-like_dom"/>
</dbReference>
<dbReference type="Proteomes" id="UP000680038">
    <property type="component" value="Unassembled WGS sequence"/>
</dbReference>
<evidence type="ECO:0000313" key="3">
    <source>
        <dbReference type="Proteomes" id="UP000680038"/>
    </source>
</evidence>
<reference evidence="2" key="1">
    <citation type="submission" date="2021-04" db="EMBL/GenBank/DDBJ databases">
        <authorList>
            <person name="Rodrigo-Torres L."/>
            <person name="Arahal R. D."/>
            <person name="Lucena T."/>
        </authorList>
    </citation>
    <scope>NUCLEOTIDE SEQUENCE</scope>
    <source>
        <strain evidence="2">CECT 9275</strain>
    </source>
</reference>
<organism evidence="2 3">
    <name type="scientific">Dyadobacter helix</name>
    <dbReference type="NCBI Taxonomy" id="2822344"/>
    <lineage>
        <taxon>Bacteria</taxon>
        <taxon>Pseudomonadati</taxon>
        <taxon>Bacteroidota</taxon>
        <taxon>Cytophagia</taxon>
        <taxon>Cytophagales</taxon>
        <taxon>Spirosomataceae</taxon>
        <taxon>Dyadobacter</taxon>
    </lineage>
</organism>
<dbReference type="Pfam" id="PF00581">
    <property type="entry name" value="Rhodanese"/>
    <property type="match status" value="1"/>
</dbReference>
<protein>
    <submittedName>
        <fullName evidence="2">tRNA 2-selenouridine synthase</fullName>
        <ecNumber evidence="2">2.5.1.-</ecNumber>
    </submittedName>
</protein>
<evidence type="ECO:0000313" key="2">
    <source>
        <dbReference type="EMBL" id="CAG5006024.1"/>
    </source>
</evidence>
<dbReference type="PANTHER" id="PTHR43031:SF18">
    <property type="entry name" value="RHODANESE-RELATED SULFURTRANSFERASES"/>
    <property type="match status" value="1"/>
</dbReference>
<gene>
    <name evidence="2" type="primary">selU_2</name>
    <name evidence="2" type="ORF">DYBT9275_03707</name>
</gene>
<evidence type="ECO:0000259" key="1">
    <source>
        <dbReference type="PROSITE" id="PS50206"/>
    </source>
</evidence>
<dbReference type="EC" id="2.5.1.-" evidence="2"/>
<comment type="caution">
    <text evidence="2">The sequence shown here is derived from an EMBL/GenBank/DDBJ whole genome shotgun (WGS) entry which is preliminary data.</text>
</comment>
<keyword evidence="2" id="KW-0808">Transferase</keyword>
<dbReference type="SUPFAM" id="SSF52821">
    <property type="entry name" value="Rhodanese/Cell cycle control phosphatase"/>
    <property type="match status" value="1"/>
</dbReference>
<sequence length="101" mass="10638">MGILSSLFGLKNTDYKTLIQQGALLVDVRSPQEFASGHIPGSTNIPLDQIGAKADMLLKKAKPVITCCRSGTRSGMAADILKSAGVDAHNGGAWDSLKQKI</sequence>
<dbReference type="Gene3D" id="3.40.250.10">
    <property type="entry name" value="Rhodanese-like domain"/>
    <property type="match status" value="1"/>
</dbReference>
<dbReference type="CDD" id="cd00158">
    <property type="entry name" value="RHOD"/>
    <property type="match status" value="1"/>
</dbReference>